<dbReference type="EMBL" id="FQZH01000006">
    <property type="protein sequence ID" value="SHJ77629.1"/>
    <property type="molecule type" value="Genomic_DNA"/>
</dbReference>
<proteinExistence type="predicted"/>
<keyword evidence="3" id="KW-1185">Reference proteome</keyword>
<reference evidence="2 3" key="1">
    <citation type="submission" date="2016-11" db="EMBL/GenBank/DDBJ databases">
        <authorList>
            <person name="Jaros S."/>
            <person name="Januszkiewicz K."/>
            <person name="Wedrychowicz H."/>
        </authorList>
    </citation>
    <scope>NUCLEOTIDE SEQUENCE [LARGE SCALE GENOMIC DNA]</scope>
    <source>
        <strain evidence="2 3">DSM 22807</strain>
    </source>
</reference>
<name>A0A1M6M2K7_9FLAO</name>
<accession>A0A1M6M2K7</accession>
<evidence type="ECO:0000313" key="2">
    <source>
        <dbReference type="EMBL" id="SHJ77629.1"/>
    </source>
</evidence>
<dbReference type="InterPro" id="IPR035940">
    <property type="entry name" value="CAP_sf"/>
</dbReference>
<dbReference type="Proteomes" id="UP000184232">
    <property type="component" value="Unassembled WGS sequence"/>
</dbReference>
<dbReference type="Gene3D" id="3.40.33.10">
    <property type="entry name" value="CAP"/>
    <property type="match status" value="1"/>
</dbReference>
<sequence length="169" mass="19624">MKNLILYLFLLTNCISYSQEDSKIDLEQLESKVFSLINDYRVSLQVTQLEKDIILQKAAKDHSIYIAKKQSLTHEQSNPNKKLPKDRVYFYKGTDFILVGENILYTSIKNKVYTNDDLDILAVKIFDLWKNSPNHLKILSDSKFTFTELGFTLDSKNNRLYVAQVFGAK</sequence>
<dbReference type="OrthoDB" id="1360652at2"/>
<evidence type="ECO:0000259" key="1">
    <source>
        <dbReference type="Pfam" id="PF00188"/>
    </source>
</evidence>
<dbReference type="PANTHER" id="PTHR31157">
    <property type="entry name" value="SCP DOMAIN-CONTAINING PROTEIN"/>
    <property type="match status" value="1"/>
</dbReference>
<dbReference type="STRING" id="683124.SAMN05444337_2600"/>
<organism evidence="2 3">
    <name type="scientific">Flavobacterium haoranii</name>
    <dbReference type="NCBI Taxonomy" id="683124"/>
    <lineage>
        <taxon>Bacteria</taxon>
        <taxon>Pseudomonadati</taxon>
        <taxon>Bacteroidota</taxon>
        <taxon>Flavobacteriia</taxon>
        <taxon>Flavobacteriales</taxon>
        <taxon>Flavobacteriaceae</taxon>
        <taxon>Flavobacterium</taxon>
    </lineage>
</organism>
<dbReference type="RefSeq" id="WP_072785787.1">
    <property type="nucleotide sequence ID" value="NZ_CP045292.1"/>
</dbReference>
<protein>
    <submittedName>
        <fullName evidence="2">Cysteine-rich secretory protein family protein</fullName>
    </submittedName>
</protein>
<dbReference type="SUPFAM" id="SSF55797">
    <property type="entry name" value="PR-1-like"/>
    <property type="match status" value="1"/>
</dbReference>
<dbReference type="PANTHER" id="PTHR31157:SF1">
    <property type="entry name" value="SCP DOMAIN-CONTAINING PROTEIN"/>
    <property type="match status" value="1"/>
</dbReference>
<dbReference type="InterPro" id="IPR014044">
    <property type="entry name" value="CAP_dom"/>
</dbReference>
<evidence type="ECO:0000313" key="3">
    <source>
        <dbReference type="Proteomes" id="UP000184232"/>
    </source>
</evidence>
<dbReference type="Pfam" id="PF00188">
    <property type="entry name" value="CAP"/>
    <property type="match status" value="1"/>
</dbReference>
<gene>
    <name evidence="2" type="ORF">SAMN05444337_2600</name>
</gene>
<feature type="domain" description="SCP" evidence="1">
    <location>
        <begin position="35"/>
        <end position="165"/>
    </location>
</feature>
<dbReference type="AlphaFoldDB" id="A0A1M6M2K7"/>
<dbReference type="CDD" id="cd05379">
    <property type="entry name" value="CAP_bacterial"/>
    <property type="match status" value="1"/>
</dbReference>